<accession>A0A3S5E2I5</accession>
<evidence type="ECO:0000256" key="1">
    <source>
        <dbReference type="ARBA" id="ARBA00023015"/>
    </source>
</evidence>
<dbReference type="PROSITE" id="PS01124">
    <property type="entry name" value="HTH_ARAC_FAMILY_2"/>
    <property type="match status" value="1"/>
</dbReference>
<dbReference type="STRING" id="525257.HMPREF0204_14339"/>
<evidence type="ECO:0000256" key="2">
    <source>
        <dbReference type="ARBA" id="ARBA00023125"/>
    </source>
</evidence>
<protein>
    <submittedName>
        <fullName evidence="5">Multiple antibiotic resistance protein marA</fullName>
    </submittedName>
</protein>
<reference evidence="5 6" key="1">
    <citation type="submission" date="2018-12" db="EMBL/GenBank/DDBJ databases">
        <authorList>
            <consortium name="Pathogen Informatics"/>
        </authorList>
    </citation>
    <scope>NUCLEOTIDE SEQUENCE [LARGE SCALE GENOMIC DNA]</scope>
    <source>
        <strain evidence="5 6">NCTC11432</strain>
    </source>
</reference>
<dbReference type="Pfam" id="PF12833">
    <property type="entry name" value="HTH_18"/>
    <property type="match status" value="1"/>
</dbReference>
<dbReference type="InterPro" id="IPR010499">
    <property type="entry name" value="AraC_E-bd"/>
</dbReference>
<dbReference type="InterPro" id="IPR011256">
    <property type="entry name" value="Reg_factor_effector_dom_sf"/>
</dbReference>
<dbReference type="InterPro" id="IPR050908">
    <property type="entry name" value="SmbC-like"/>
</dbReference>
<feature type="domain" description="HTH araC/xylS-type" evidence="4">
    <location>
        <begin position="9"/>
        <end position="107"/>
    </location>
</feature>
<gene>
    <name evidence="5" type="primary">marA</name>
    <name evidence="5" type="ORF">NCTC11432_00141</name>
</gene>
<dbReference type="Pfam" id="PF06445">
    <property type="entry name" value="GyrI-like"/>
    <property type="match status" value="1"/>
</dbReference>
<dbReference type="AlphaFoldDB" id="A0A3S5E2I5"/>
<keyword evidence="2" id="KW-0238">DNA-binding</keyword>
<dbReference type="OrthoDB" id="9816011at2"/>
<dbReference type="Gene3D" id="3.20.80.10">
    <property type="entry name" value="Regulatory factor, effector binding domain"/>
    <property type="match status" value="1"/>
</dbReference>
<evidence type="ECO:0000313" key="6">
    <source>
        <dbReference type="Proteomes" id="UP000279227"/>
    </source>
</evidence>
<dbReference type="Gene3D" id="1.10.10.60">
    <property type="entry name" value="Homeodomain-like"/>
    <property type="match status" value="1"/>
</dbReference>
<sequence length="274" mass="32252">MEDSLNCIYRVINFLEKNYDQPISVKELEEVSHYSYRNIQRIFKYSCGETIGGFQQRLKVENAYKRILYTKENLSCIAVEVGFANIASFSKAFKQHFGISPKAARQNKEELLCGHEILPITSDVLLEPEIVYLKPMQVYYQSTNTYYNNEEIEVLWEKFMENKFHDSGTEYFGVIADEPLIKTEISCRYDACSSMQSENKKLPSKIIFGGKYARFIHPGSYETIDETYTKIYSRWIFHSELEFSHTPIIEKYERYSEHAENEEEQLTYILLPLK</sequence>
<dbReference type="SUPFAM" id="SSF46689">
    <property type="entry name" value="Homeodomain-like"/>
    <property type="match status" value="2"/>
</dbReference>
<proteinExistence type="predicted"/>
<dbReference type="InterPro" id="IPR020449">
    <property type="entry name" value="Tscrpt_reg_AraC-type_HTH"/>
</dbReference>
<dbReference type="Proteomes" id="UP000279227">
    <property type="component" value="Chromosome"/>
</dbReference>
<dbReference type="SUPFAM" id="SSF55136">
    <property type="entry name" value="Probable bacterial effector-binding domain"/>
    <property type="match status" value="1"/>
</dbReference>
<dbReference type="GeneID" id="93022674"/>
<dbReference type="KEGG" id="cgle:NCTC11432_00141"/>
<dbReference type="GO" id="GO:0043565">
    <property type="term" value="F:sequence-specific DNA binding"/>
    <property type="evidence" value="ECO:0007669"/>
    <property type="project" value="InterPro"/>
</dbReference>
<keyword evidence="3" id="KW-0804">Transcription</keyword>
<evidence type="ECO:0000259" key="4">
    <source>
        <dbReference type="PROSITE" id="PS01124"/>
    </source>
</evidence>
<dbReference type="PRINTS" id="PR00032">
    <property type="entry name" value="HTHARAC"/>
</dbReference>
<evidence type="ECO:0000313" key="5">
    <source>
        <dbReference type="EMBL" id="VEE04571.1"/>
    </source>
</evidence>
<dbReference type="InterPro" id="IPR009057">
    <property type="entry name" value="Homeodomain-like_sf"/>
</dbReference>
<dbReference type="SMART" id="SM00342">
    <property type="entry name" value="HTH_ARAC"/>
    <property type="match status" value="1"/>
</dbReference>
<keyword evidence="1" id="KW-0805">Transcription regulation</keyword>
<dbReference type="PANTHER" id="PTHR40055">
    <property type="entry name" value="TRANSCRIPTIONAL REGULATOR YGIV-RELATED"/>
    <property type="match status" value="1"/>
</dbReference>
<organism evidence="5 6">
    <name type="scientific">Chryseobacterium gleum</name>
    <name type="common">Flavobacterium gleum</name>
    <dbReference type="NCBI Taxonomy" id="250"/>
    <lineage>
        <taxon>Bacteria</taxon>
        <taxon>Pseudomonadati</taxon>
        <taxon>Bacteroidota</taxon>
        <taxon>Flavobacteriia</taxon>
        <taxon>Flavobacteriales</taxon>
        <taxon>Weeksellaceae</taxon>
        <taxon>Chryseobacterium group</taxon>
        <taxon>Chryseobacterium</taxon>
    </lineage>
</organism>
<evidence type="ECO:0000256" key="3">
    <source>
        <dbReference type="ARBA" id="ARBA00023163"/>
    </source>
</evidence>
<name>A0A3S5E2I5_CHRGE</name>
<dbReference type="SMART" id="SM00871">
    <property type="entry name" value="AraC_E_bind"/>
    <property type="match status" value="1"/>
</dbReference>
<dbReference type="RefSeq" id="WP_002980220.1">
    <property type="nucleotide sequence ID" value="NZ_CP068486.1"/>
</dbReference>
<dbReference type="InterPro" id="IPR029442">
    <property type="entry name" value="GyrI-like"/>
</dbReference>
<dbReference type="EMBL" id="LR134289">
    <property type="protein sequence ID" value="VEE04571.1"/>
    <property type="molecule type" value="Genomic_DNA"/>
</dbReference>
<dbReference type="GO" id="GO:0003700">
    <property type="term" value="F:DNA-binding transcription factor activity"/>
    <property type="evidence" value="ECO:0007669"/>
    <property type="project" value="InterPro"/>
</dbReference>
<dbReference type="InterPro" id="IPR018060">
    <property type="entry name" value="HTH_AraC"/>
</dbReference>
<dbReference type="PANTHER" id="PTHR40055:SF1">
    <property type="entry name" value="TRANSCRIPTIONAL REGULATOR YGIV-RELATED"/>
    <property type="match status" value="1"/>
</dbReference>